<feature type="compositionally biased region" description="Low complexity" evidence="3">
    <location>
        <begin position="138"/>
        <end position="154"/>
    </location>
</feature>
<comment type="caution">
    <text evidence="5">The sequence shown here is derived from an EMBL/GenBank/DDBJ whole genome shotgun (WGS) entry which is preliminary data.</text>
</comment>
<gene>
    <name evidence="5" type="ORF">BGZ96_003161</name>
</gene>
<keyword evidence="6" id="KW-1185">Reference proteome</keyword>
<feature type="domain" description="Ubiquitin-like" evidence="4">
    <location>
        <begin position="2"/>
        <end position="80"/>
    </location>
</feature>
<evidence type="ECO:0000256" key="1">
    <source>
        <dbReference type="ARBA" id="ARBA00004370"/>
    </source>
</evidence>
<dbReference type="PANTHER" id="PTHR12943">
    <property type="entry name" value="HOMOCYSTEINE-RESPONSIVE ENDOPLASMIC RETICULUM-RESIDENT UNIQUITIN-LIKE DOMAIN HERPUD PROTEIN FAMILY MEMBER"/>
    <property type="match status" value="1"/>
</dbReference>
<comment type="subcellular location">
    <subcellularLocation>
        <location evidence="1">Membrane</location>
    </subcellularLocation>
</comment>
<feature type="compositionally biased region" description="Low complexity" evidence="3">
    <location>
        <begin position="269"/>
        <end position="283"/>
    </location>
</feature>
<reference evidence="5 6" key="1">
    <citation type="journal article" date="2020" name="Fungal Divers.">
        <title>Resolving the Mortierellaceae phylogeny through synthesis of multi-gene phylogenetics and phylogenomics.</title>
        <authorList>
            <person name="Vandepol N."/>
            <person name="Liber J."/>
            <person name="Desiro A."/>
            <person name="Na H."/>
            <person name="Kennedy M."/>
            <person name="Barry K."/>
            <person name="Grigoriev I.V."/>
            <person name="Miller A.N."/>
            <person name="O'Donnell K."/>
            <person name="Stajich J.E."/>
            <person name="Bonito G."/>
        </authorList>
    </citation>
    <scope>NUCLEOTIDE SEQUENCE [LARGE SCALE GENOMIC DNA]</scope>
    <source>
        <strain evidence="5 6">AD045</strain>
    </source>
</reference>
<feature type="region of interest" description="Disordered" evidence="3">
    <location>
        <begin position="137"/>
        <end position="184"/>
    </location>
</feature>
<dbReference type="Gene3D" id="3.10.20.90">
    <property type="entry name" value="Phosphatidylinositol 3-kinase Catalytic Subunit, Chain A, domain 1"/>
    <property type="match status" value="1"/>
</dbReference>
<name>A0ABQ7JJP1_9FUNG</name>
<evidence type="ECO:0000313" key="5">
    <source>
        <dbReference type="EMBL" id="KAG0276767.1"/>
    </source>
</evidence>
<feature type="region of interest" description="Disordered" evidence="3">
    <location>
        <begin position="339"/>
        <end position="470"/>
    </location>
</feature>
<feature type="region of interest" description="Disordered" evidence="3">
    <location>
        <begin position="239"/>
        <end position="283"/>
    </location>
</feature>
<evidence type="ECO:0000259" key="4">
    <source>
        <dbReference type="PROSITE" id="PS50053"/>
    </source>
</evidence>
<proteinExistence type="predicted"/>
<sequence>MSTLTLKIQPPALSYAPYDTPASFTVTVDRHSTVKHLKQVVLRRLVSSLALAFPSPLPPATDLGLIFDGHSLNDTDTLENIFEKVDYTTSLPHIDLIVPSSESKGFSEVNEPCSPAPLQFNNRCFSPAPVSNYYAHGSTSPSRQFTTTTTSTFTEDSRTPTPGTTERCHNNMTEGSPMSSLPGEKAPYSVPPAYLSLYPQVLAPLQYQYVLVNGMPYLAPSYYMPLLHMQQFAISAHASATPPSGPGFNSPVNELHQQNQPQSQREAEAGAGAPEGNAQDQAARGQRRAASLWLLLKLAFGVYLFSQNGSIERIVLLHIAALIIFLHQTGRLRIVRRVPRPPQEAPRDPAANATGAAGEQPPVPLTNRSVTPAQAGSTPASTSEARDGSNTTSSSTANQGFGHSKNDGGPQASDEKHRSAKLDLTPTPSPGPETETTAPATTTFSATGNMDSQSTRTTAEQAGSATATPPSAAASAVVVVPEEQRGSTWRHVEHGILTFIASLIPTPPPENEQLEANAVPAAERAL</sequence>
<evidence type="ECO:0000256" key="3">
    <source>
        <dbReference type="SAM" id="MobiDB-lite"/>
    </source>
</evidence>
<dbReference type="PROSITE" id="PS50053">
    <property type="entry name" value="UBIQUITIN_2"/>
    <property type="match status" value="1"/>
</dbReference>
<dbReference type="EMBL" id="JAAAIM010001650">
    <property type="protein sequence ID" value="KAG0276767.1"/>
    <property type="molecule type" value="Genomic_DNA"/>
</dbReference>
<evidence type="ECO:0000256" key="2">
    <source>
        <dbReference type="ARBA" id="ARBA00023136"/>
    </source>
</evidence>
<feature type="compositionally biased region" description="Polar residues" evidence="3">
    <location>
        <begin position="366"/>
        <end position="401"/>
    </location>
</feature>
<dbReference type="Proteomes" id="UP001194696">
    <property type="component" value="Unassembled WGS sequence"/>
</dbReference>
<dbReference type="InterPro" id="IPR039751">
    <property type="entry name" value="HERPUD1/2"/>
</dbReference>
<protein>
    <recommendedName>
        <fullName evidence="4">Ubiquitin-like domain-containing protein</fullName>
    </recommendedName>
</protein>
<feature type="compositionally biased region" description="Polar residues" evidence="3">
    <location>
        <begin position="170"/>
        <end position="179"/>
    </location>
</feature>
<organism evidence="5 6">
    <name type="scientific">Linnemannia gamsii</name>
    <dbReference type="NCBI Taxonomy" id="64522"/>
    <lineage>
        <taxon>Eukaryota</taxon>
        <taxon>Fungi</taxon>
        <taxon>Fungi incertae sedis</taxon>
        <taxon>Mucoromycota</taxon>
        <taxon>Mortierellomycotina</taxon>
        <taxon>Mortierellomycetes</taxon>
        <taxon>Mortierellales</taxon>
        <taxon>Mortierellaceae</taxon>
        <taxon>Linnemannia</taxon>
    </lineage>
</organism>
<dbReference type="InterPro" id="IPR000626">
    <property type="entry name" value="Ubiquitin-like_dom"/>
</dbReference>
<dbReference type="PANTHER" id="PTHR12943:SF27">
    <property type="entry name" value="HOMOCYSTEINE-INDUCED ENDOPLASMIC RETICULUM PROTEIN, ISOFORM A"/>
    <property type="match status" value="1"/>
</dbReference>
<keyword evidence="2" id="KW-0472">Membrane</keyword>
<evidence type="ECO:0000313" key="6">
    <source>
        <dbReference type="Proteomes" id="UP001194696"/>
    </source>
</evidence>
<feature type="compositionally biased region" description="Low complexity" evidence="3">
    <location>
        <begin position="432"/>
        <end position="448"/>
    </location>
</feature>
<accession>A0ABQ7JJP1</accession>
<feature type="compositionally biased region" description="Polar residues" evidence="3">
    <location>
        <begin position="250"/>
        <end position="264"/>
    </location>
</feature>
<feature type="compositionally biased region" description="Polar residues" evidence="3">
    <location>
        <begin position="449"/>
        <end position="463"/>
    </location>
</feature>